<dbReference type="RefSeq" id="WP_156737206.1">
    <property type="nucleotide sequence ID" value="NZ_CACRTU010000048.1"/>
</dbReference>
<evidence type="ECO:0000256" key="2">
    <source>
        <dbReference type="SAM" id="Phobius"/>
    </source>
</evidence>
<dbReference type="SUPFAM" id="SSF52540">
    <property type="entry name" value="P-loop containing nucleoside triphosphate hydrolases"/>
    <property type="match status" value="1"/>
</dbReference>
<evidence type="ECO:0000256" key="1">
    <source>
        <dbReference type="SAM" id="Coils"/>
    </source>
</evidence>
<feature type="coiled-coil region" evidence="1">
    <location>
        <begin position="442"/>
        <end position="476"/>
    </location>
</feature>
<keyword evidence="1" id="KW-0175">Coiled coil</keyword>
<proteinExistence type="predicted"/>
<dbReference type="InterPro" id="IPR027417">
    <property type="entry name" value="P-loop_NTPase"/>
</dbReference>
<feature type="transmembrane region" description="Helical" evidence="2">
    <location>
        <begin position="143"/>
        <end position="161"/>
    </location>
</feature>
<dbReference type="Pfam" id="PF20693">
    <property type="entry name" value="YobI-ATPase"/>
    <property type="match status" value="1"/>
</dbReference>
<keyword evidence="2" id="KW-0812">Transmembrane</keyword>
<organism evidence="4">
    <name type="scientific">Clostridium butyricum</name>
    <dbReference type="NCBI Taxonomy" id="1492"/>
    <lineage>
        <taxon>Bacteria</taxon>
        <taxon>Bacillati</taxon>
        <taxon>Bacillota</taxon>
        <taxon>Clostridia</taxon>
        <taxon>Eubacteriales</taxon>
        <taxon>Clostridiaceae</taxon>
        <taxon>Clostridium</taxon>
    </lineage>
</organism>
<dbReference type="EMBL" id="CACRTU010000048">
    <property type="protein sequence ID" value="VYU74343.1"/>
    <property type="molecule type" value="Genomic_DNA"/>
</dbReference>
<evidence type="ECO:0000259" key="3">
    <source>
        <dbReference type="Pfam" id="PF20693"/>
    </source>
</evidence>
<feature type="domain" description="YobI-like P-loop NTPase" evidence="3">
    <location>
        <begin position="49"/>
        <end position="434"/>
    </location>
</feature>
<accession>A0A6N3HDE5</accession>
<dbReference type="InterPro" id="IPR048428">
    <property type="entry name" value="YobI-NTPase"/>
</dbReference>
<dbReference type="AlphaFoldDB" id="A0A6N3HDE5"/>
<keyword evidence="2" id="KW-0472">Membrane</keyword>
<evidence type="ECO:0000313" key="4">
    <source>
        <dbReference type="EMBL" id="VYU74343.1"/>
    </source>
</evidence>
<reference evidence="4" key="1">
    <citation type="submission" date="2019-11" db="EMBL/GenBank/DDBJ databases">
        <authorList>
            <person name="Feng L."/>
        </authorList>
    </citation>
    <scope>NUCLEOTIDE SEQUENCE</scope>
    <source>
        <strain evidence="4">CButyricumLFYP62</strain>
    </source>
</reference>
<sequence length="1242" mass="146756">MKIKQIILKKIETIIKIVRIIKSTNKKVDNPYYYEDLMPKSDLEKNRQYCESIDWALKNKDIKNIALTGVYGSGKSTILKTYIDNHKEYKYLNISLASFEEGDMGNEGYVEKGILKQMFYKEKHESIPNSRFKKIKNVKTSSILIKLLFITLTGVLGILIIKPDIVSIASAKIQRIDNILGFNRVSTYLMISIFIVLATCIFIGILKKCINSIKIAKIETSIGEVAKVEAGKTDVNAFDKYIDEILYYFEVTKYDVVIFEDLDRFNDIKIFSKLRELNLLINNSEQIGRRVVFIYALKDDMFSDKKANGEGEEYIKAAYKNRVKFFDFIIPVVQVANSSNACDLLMNKLKESNQWDGLTEEFISDITILINDMRVLKNIYNEFVIYKENLQERDRETGEYKNNLDAVKILSMVVYKNIYPVDFAYLQNDEGMIYDVFKNKKSKAVSIRINQINEKIKELENHIRIEKKEYAQSLEELRSIYIGLIQAKAANNNADGYIGYKNETCYFNQLIKNEEMFENIIQDSSIKYYNGSSYIYINLKNEASSDYFERKKNIQLRNELSKEHFIEKMKKEINDLKNEKAIVSSLPLKTLFEKYDFEEVFDGDIKDKDLLKFLIKQGHINENYPDYISYFYEGKLTRRDKDFIQNVMYEKPMDFNFKLEKLPNILEKIHDYQFGKKYVLNYCLLDYIIENKDTNIEYGTYYSFIINQLANESETSCSFIDGYINKYNISKSNKDIFIKSLCKEWSEFWSYLQYKSNYNQEKLDDYLLDILQLVEDDDVLKMNENNILTQYISKLDYFLDLNFEEKYIEKVKELLKKLNVKFSNLNMVNENNTILDHIYLNDLYKINIHMIEMIMNYCAPDQESEKLMSANYTAIHDNDKCEGLLKYINCNINKYLENVFFRLESNINESVDIVLELINNEEIIEENKEKIIKKEKRVIEDITQVQDEKIWSAILINGKCKISWKNVINYYLKFKIDDIVIEYLNNEKVNTVLLREVLEDEFEENTYKEFCDKLIYCDKITDNSFKNLIKSIPYVYNGHFKLESLTDERIKTLIINDKMKLSLENYNNLRECYNEGVLLLIKQNINYYIEHQDDYILESNEILDLLNSRITIDYKIKIIENIQVEKLDNKELISEIGKYTLRNSIILDKDIIEVIIKNQSDIEQNILFLINQMDSLSEKDTFELLNMIDKKYSDITIYGKHPKIENIEINRNLVEKLHKKNFISSKTYEGNIIRINNKKNAD</sequence>
<gene>
    <name evidence="4" type="ORF">CBLFYP62_03716</name>
</gene>
<keyword evidence="2" id="KW-1133">Transmembrane helix</keyword>
<protein>
    <recommendedName>
        <fullName evidence="3">YobI-like P-loop NTPase domain-containing protein</fullName>
    </recommendedName>
</protein>
<feature type="transmembrane region" description="Helical" evidence="2">
    <location>
        <begin position="185"/>
        <end position="206"/>
    </location>
</feature>
<name>A0A6N3HDE5_CLOBU</name>